<dbReference type="Gene3D" id="3.30.160.60">
    <property type="entry name" value="Classic Zinc Finger"/>
    <property type="match status" value="1"/>
</dbReference>
<evidence type="ECO:0000256" key="4">
    <source>
        <dbReference type="ARBA" id="ARBA00023136"/>
    </source>
</evidence>
<evidence type="ECO:0000256" key="3">
    <source>
        <dbReference type="ARBA" id="ARBA00022989"/>
    </source>
</evidence>
<dbReference type="NCBIfam" id="TIGR00247">
    <property type="entry name" value="endolytic transglycosylase MltG"/>
    <property type="match status" value="1"/>
</dbReference>
<organism evidence="8 9">
    <name type="scientific">Shiella aurantiaca</name>
    <dbReference type="NCBI Taxonomy" id="3058365"/>
    <lineage>
        <taxon>Bacteria</taxon>
        <taxon>Pseudomonadati</taxon>
        <taxon>Bacteroidota</taxon>
        <taxon>Cytophagia</taxon>
        <taxon>Cytophagales</taxon>
        <taxon>Shiellaceae</taxon>
        <taxon>Shiella</taxon>
    </lineage>
</organism>
<protein>
    <recommendedName>
        <fullName evidence="7">Endolytic murein transglycosylase</fullName>
        <ecNumber evidence="7">4.2.2.29</ecNumber>
    </recommendedName>
    <alternativeName>
        <fullName evidence="7">Peptidoglycan lytic transglycosylase</fullName>
    </alternativeName>
    <alternativeName>
        <fullName evidence="7">Peptidoglycan polymerization terminase</fullName>
    </alternativeName>
</protein>
<dbReference type="InterPro" id="IPR003770">
    <property type="entry name" value="MLTG-like"/>
</dbReference>
<dbReference type="Proteomes" id="UP001168552">
    <property type="component" value="Unassembled WGS sequence"/>
</dbReference>
<accession>A0ABT8F7I5</accession>
<dbReference type="EMBL" id="JAUHJS010000006">
    <property type="protein sequence ID" value="MDN4166358.1"/>
    <property type="molecule type" value="Genomic_DNA"/>
</dbReference>
<gene>
    <name evidence="7 8" type="primary">mltG</name>
    <name evidence="8" type="ORF">QWY31_12675</name>
</gene>
<feature type="transmembrane region" description="Helical" evidence="7">
    <location>
        <begin position="9"/>
        <end position="29"/>
    </location>
</feature>
<keyword evidence="3 7" id="KW-1133">Transmembrane helix</keyword>
<evidence type="ECO:0000313" key="9">
    <source>
        <dbReference type="Proteomes" id="UP001168552"/>
    </source>
</evidence>
<comment type="caution">
    <text evidence="8">The sequence shown here is derived from an EMBL/GenBank/DDBJ whole genome shotgun (WGS) entry which is preliminary data.</text>
</comment>
<name>A0ABT8F7I5_9BACT</name>
<dbReference type="Gene3D" id="3.30.1490.480">
    <property type="entry name" value="Endolytic murein transglycosylase"/>
    <property type="match status" value="1"/>
</dbReference>
<proteinExistence type="inferred from homology"/>
<evidence type="ECO:0000256" key="2">
    <source>
        <dbReference type="ARBA" id="ARBA00022692"/>
    </source>
</evidence>
<dbReference type="Pfam" id="PF02618">
    <property type="entry name" value="YceG"/>
    <property type="match status" value="1"/>
</dbReference>
<sequence>MLSDKTKKILAVVIVAGSILFSSFFFYFYQMVKSPNILVEKSDGILLIAPNASFRSVQDSLIKYDIAHNLVAFSFLAKVMDYDAQIKPGRYLLKANMNNLDAIRLLRSGVQAPINLTFNTIRTKTDLAAKITTPLAISQEEFLQLLEDESVAKSYGFTSESIMAMFIPNTYQVYWTISAKDLFERMHTEYKAFWNEERKQKAEAIGLSPVEVSILASIVQAESSKYDESPVIAGVYLNRLKRGIPLQADPTLVFAAGDFTIQRVLNKHKEINSPYNTYKFAGLPPGPINLPDIRSIDAVLNYQSHKYLYFCAKDDFSGYHTFATNLIDHMKNAQRYQDALNKAKLYK</sequence>
<comment type="function">
    <text evidence="7">Functions as a peptidoglycan terminase that cleaves nascent peptidoglycan strands endolytically to terminate their elongation.</text>
</comment>
<keyword evidence="4 7" id="KW-0472">Membrane</keyword>
<dbReference type="PANTHER" id="PTHR30518">
    <property type="entry name" value="ENDOLYTIC MUREIN TRANSGLYCOSYLASE"/>
    <property type="match status" value="1"/>
</dbReference>
<comment type="similarity">
    <text evidence="7">Belongs to the transglycosylase MltG family.</text>
</comment>
<feature type="site" description="Important for catalytic activity" evidence="7">
    <location>
        <position position="222"/>
    </location>
</feature>
<comment type="subcellular location">
    <subcellularLocation>
        <location evidence="7">Cell membrane</location>
        <topology evidence="7">Single-pass membrane protein</topology>
    </subcellularLocation>
</comment>
<evidence type="ECO:0000256" key="6">
    <source>
        <dbReference type="ARBA" id="ARBA00023316"/>
    </source>
</evidence>
<evidence type="ECO:0000256" key="7">
    <source>
        <dbReference type="HAMAP-Rule" id="MF_02065"/>
    </source>
</evidence>
<dbReference type="EC" id="4.2.2.29" evidence="7"/>
<dbReference type="RefSeq" id="WP_320004894.1">
    <property type="nucleotide sequence ID" value="NZ_JAUHJS010000006.1"/>
</dbReference>
<evidence type="ECO:0000256" key="1">
    <source>
        <dbReference type="ARBA" id="ARBA00022475"/>
    </source>
</evidence>
<keyword evidence="1 7" id="KW-1003">Cell membrane</keyword>
<keyword evidence="9" id="KW-1185">Reference proteome</keyword>
<evidence type="ECO:0000256" key="5">
    <source>
        <dbReference type="ARBA" id="ARBA00023239"/>
    </source>
</evidence>
<dbReference type="HAMAP" id="MF_02065">
    <property type="entry name" value="MltG"/>
    <property type="match status" value="1"/>
</dbReference>
<dbReference type="CDD" id="cd08010">
    <property type="entry name" value="MltG_like"/>
    <property type="match status" value="1"/>
</dbReference>
<keyword evidence="5 7" id="KW-0456">Lyase</keyword>
<keyword evidence="2 7" id="KW-0812">Transmembrane</keyword>
<comment type="catalytic activity">
    <reaction evidence="7">
        <text>a peptidoglycan chain = a peptidoglycan chain with N-acetyl-1,6-anhydromuramyl-[peptide] at the reducing end + a peptidoglycan chain with N-acetylglucosamine at the non-reducing end.</text>
        <dbReference type="EC" id="4.2.2.29"/>
    </reaction>
</comment>
<dbReference type="PANTHER" id="PTHR30518:SF2">
    <property type="entry name" value="ENDOLYTIC MUREIN TRANSGLYCOSYLASE"/>
    <property type="match status" value="1"/>
</dbReference>
<evidence type="ECO:0000313" key="8">
    <source>
        <dbReference type="EMBL" id="MDN4166358.1"/>
    </source>
</evidence>
<reference evidence="8" key="1">
    <citation type="submission" date="2023-06" db="EMBL/GenBank/DDBJ databases">
        <title>Cytophagales bacterium Strain LB-30, isolated from soil.</title>
        <authorList>
            <person name="Liu B."/>
        </authorList>
    </citation>
    <scope>NUCLEOTIDE SEQUENCE</scope>
    <source>
        <strain evidence="8">LB-30</strain>
    </source>
</reference>
<keyword evidence="6 7" id="KW-0961">Cell wall biogenesis/degradation</keyword>